<gene>
    <name evidence="1" type="ORF">HG719_00185</name>
</gene>
<proteinExistence type="predicted"/>
<dbReference type="EMBL" id="JABBYL010000001">
    <property type="protein sequence ID" value="NMO08251.1"/>
    <property type="molecule type" value="Genomic_DNA"/>
</dbReference>
<sequence>MRGDEVPPELTSREKVHEIIQNVRKENKDTYNVNKLRSSSIKLLEQALGSLEGKSHVLEKLDRCERELEKTPQQTVSLTDPE</sequence>
<name>A0A7K4DIQ7_9EURY</name>
<dbReference type="Proteomes" id="UP000591058">
    <property type="component" value="Unassembled WGS sequence"/>
</dbReference>
<evidence type="ECO:0000313" key="2">
    <source>
        <dbReference type="Proteomes" id="UP000591058"/>
    </source>
</evidence>
<accession>A0A7K4DIQ7</accession>
<dbReference type="RefSeq" id="WP_100907741.1">
    <property type="nucleotide sequence ID" value="NZ_JABBYL010000001.1"/>
</dbReference>
<reference evidence="1 2" key="1">
    <citation type="submission" date="2020-04" db="EMBL/GenBank/DDBJ databases">
        <title>Draft genome of Methanobacterium subterraneum isolated from animal feces.</title>
        <authorList>
            <person name="Ouboter H.T."/>
            <person name="Berger S."/>
            <person name="Gungor E."/>
            <person name="Jetten M.S.M."/>
            <person name="Welte C.U."/>
        </authorList>
    </citation>
    <scope>NUCLEOTIDE SEQUENCE [LARGE SCALE GENOMIC DNA]</scope>
    <source>
        <strain evidence="1">HO_2020</strain>
    </source>
</reference>
<organism evidence="1 2">
    <name type="scientific">Methanobacterium subterraneum</name>
    <dbReference type="NCBI Taxonomy" id="59277"/>
    <lineage>
        <taxon>Archaea</taxon>
        <taxon>Methanobacteriati</taxon>
        <taxon>Methanobacteriota</taxon>
        <taxon>Methanomada group</taxon>
        <taxon>Methanobacteria</taxon>
        <taxon>Methanobacteriales</taxon>
        <taxon>Methanobacteriaceae</taxon>
        <taxon>Methanobacterium</taxon>
    </lineage>
</organism>
<evidence type="ECO:0000313" key="1">
    <source>
        <dbReference type="EMBL" id="NMO08251.1"/>
    </source>
</evidence>
<dbReference type="AlphaFoldDB" id="A0A7K4DIQ7"/>
<dbReference type="GeneID" id="35124537"/>
<protein>
    <submittedName>
        <fullName evidence="1">Uncharacterized protein</fullName>
    </submittedName>
</protein>
<comment type="caution">
    <text evidence="1">The sequence shown here is derived from an EMBL/GenBank/DDBJ whole genome shotgun (WGS) entry which is preliminary data.</text>
</comment>